<accession>A0ABR1BZ05</accession>
<dbReference type="EMBL" id="JAVFWL010000001">
    <property type="protein sequence ID" value="KAK6731155.1"/>
    <property type="molecule type" value="Genomic_DNA"/>
</dbReference>
<sequence length="269" mass="30207">MRWNSVFERQDVDELLSPGTEVKVTGYDMLMMIKQSLGTLKEQTHEKYDLTDKDLESVIGETNAVGEWLPLKSDKENKVPAALRLNPDEVDRRDTDLNDYRVYEGHHYRVSAKDEAAFKELRLLKLAGTKRNGKRRNFRSYSDEMVGSEGGMVRGKENKSAYDEKRKLAAQAKKDALWTANDVPELIDLTTCDDPCSAAAINSIGMVLPHVNPSIVVLGETKSGRNINKNKKLAGSNRDFSKSKDSCRIKVASSSKNEVRVDPEIITLD</sequence>
<name>A0ABR1BZ05_NECAM</name>
<comment type="caution">
    <text evidence="1">The sequence shown here is derived from an EMBL/GenBank/DDBJ whole genome shotgun (WGS) entry which is preliminary data.</text>
</comment>
<keyword evidence="2" id="KW-1185">Reference proteome</keyword>
<dbReference type="Proteomes" id="UP001303046">
    <property type="component" value="Unassembled WGS sequence"/>
</dbReference>
<gene>
    <name evidence="1" type="primary">Necator_chrI.g3682</name>
    <name evidence="1" type="ORF">RB195_007553</name>
</gene>
<protein>
    <submittedName>
        <fullName evidence="1">Uncharacterized protein</fullName>
    </submittedName>
</protein>
<evidence type="ECO:0000313" key="2">
    <source>
        <dbReference type="Proteomes" id="UP001303046"/>
    </source>
</evidence>
<reference evidence="1 2" key="1">
    <citation type="submission" date="2023-08" db="EMBL/GenBank/DDBJ databases">
        <title>A Necator americanus chromosomal reference genome.</title>
        <authorList>
            <person name="Ilik V."/>
            <person name="Petrzelkova K.J."/>
            <person name="Pardy F."/>
            <person name="Fuh T."/>
            <person name="Niatou-Singa F.S."/>
            <person name="Gouil Q."/>
            <person name="Baker L."/>
            <person name="Ritchie M.E."/>
            <person name="Jex A.R."/>
            <person name="Gazzola D."/>
            <person name="Li H."/>
            <person name="Toshio Fujiwara R."/>
            <person name="Zhan B."/>
            <person name="Aroian R.V."/>
            <person name="Pafco B."/>
            <person name="Schwarz E.M."/>
        </authorList>
    </citation>
    <scope>NUCLEOTIDE SEQUENCE [LARGE SCALE GENOMIC DNA]</scope>
    <source>
        <strain evidence="1 2">Aroian</strain>
        <tissue evidence="1">Whole animal</tissue>
    </source>
</reference>
<proteinExistence type="predicted"/>
<evidence type="ECO:0000313" key="1">
    <source>
        <dbReference type="EMBL" id="KAK6731155.1"/>
    </source>
</evidence>
<organism evidence="1 2">
    <name type="scientific">Necator americanus</name>
    <name type="common">Human hookworm</name>
    <dbReference type="NCBI Taxonomy" id="51031"/>
    <lineage>
        <taxon>Eukaryota</taxon>
        <taxon>Metazoa</taxon>
        <taxon>Ecdysozoa</taxon>
        <taxon>Nematoda</taxon>
        <taxon>Chromadorea</taxon>
        <taxon>Rhabditida</taxon>
        <taxon>Rhabditina</taxon>
        <taxon>Rhabditomorpha</taxon>
        <taxon>Strongyloidea</taxon>
        <taxon>Ancylostomatidae</taxon>
        <taxon>Bunostominae</taxon>
        <taxon>Necator</taxon>
    </lineage>
</organism>